<keyword evidence="3" id="KW-1185">Reference proteome</keyword>
<evidence type="ECO:0000313" key="2">
    <source>
        <dbReference type="EMBL" id="KSU85806.1"/>
    </source>
</evidence>
<keyword evidence="1" id="KW-1133">Transmembrane helix</keyword>
<evidence type="ECO:0000256" key="1">
    <source>
        <dbReference type="SAM" id="Phobius"/>
    </source>
</evidence>
<comment type="caution">
    <text evidence="2">The sequence shown here is derived from an EMBL/GenBank/DDBJ whole genome shotgun (WGS) entry which is preliminary data.</text>
</comment>
<keyword evidence="1" id="KW-0812">Transmembrane</keyword>
<accession>A0A0V8JFG6</accession>
<feature type="transmembrane region" description="Helical" evidence="1">
    <location>
        <begin position="90"/>
        <end position="110"/>
    </location>
</feature>
<dbReference type="NCBIfam" id="TIGR02876">
    <property type="entry name" value="spore_yqfD"/>
    <property type="match status" value="1"/>
</dbReference>
<dbReference type="Pfam" id="PF06898">
    <property type="entry name" value="YqfD"/>
    <property type="match status" value="1"/>
</dbReference>
<dbReference type="AlphaFoldDB" id="A0A0V8JFG6"/>
<dbReference type="PIRSF" id="PIRSF029895">
    <property type="entry name" value="SpoIV"/>
    <property type="match status" value="1"/>
</dbReference>
<sequence length="397" mass="45427">MKKDWLEPINSYVKIELRGDDIEGFINECLARGIAIWNIERTVEGSVSACLYTKNMKEVRPLMKQTRCKFRLLEKNGLPFWAVRMWKRNGLLLGLAGFFVVLFLLSNMVWNINVTGANPKTEYQLLKAAKELGIKKGKFIFLLPNVRQLQQQLTNAMDNVTWIGVSLNGTTYNFQVVEKEIPKRKETSSPKHLVAKKDAVIYDMFVEKGQPVVSPHQFVYKGSLLVSGYIGKEGKTKLVPAKGVVWGETWYTTSVTVPLKTEFQTFTGNMVTQHKINLFGLKIPIWGWKDEEYKTQEVSKNETPLKFWKWTLPISYIKKEIRETDGVHRVYTSSQAIQAGKAMARKEVRKLLSHDAKIKGEKILRQSVSNGKVNLSMHYQVIENIASEQPILIQQGD</sequence>
<evidence type="ECO:0000313" key="3">
    <source>
        <dbReference type="Proteomes" id="UP000054099"/>
    </source>
</evidence>
<evidence type="ECO:0008006" key="4">
    <source>
        <dbReference type="Google" id="ProtNLM"/>
    </source>
</evidence>
<organism evidence="2 3">
    <name type="scientific">Fictibacillus enclensis</name>
    <dbReference type="NCBI Taxonomy" id="1017270"/>
    <lineage>
        <taxon>Bacteria</taxon>
        <taxon>Bacillati</taxon>
        <taxon>Bacillota</taxon>
        <taxon>Bacilli</taxon>
        <taxon>Bacillales</taxon>
        <taxon>Fictibacillaceae</taxon>
        <taxon>Fictibacillus</taxon>
    </lineage>
</organism>
<gene>
    <name evidence="2" type="ORF">AS030_10035</name>
</gene>
<protein>
    <recommendedName>
        <fullName evidence="4">Stage IV sporulation protein</fullName>
    </recommendedName>
</protein>
<dbReference type="OrthoDB" id="1640349at2"/>
<reference evidence="2 3" key="1">
    <citation type="journal article" date="2014" name="Antonie Van Leeuwenhoek">
        <title>Fictibacillus enclensis sp. nov., isolated from marine sediment.</title>
        <authorList>
            <person name="Dastager S.G."/>
            <person name="Mawlankar R."/>
            <person name="Srinivasan K."/>
            <person name="Tang S.K."/>
            <person name="Lee J.C."/>
            <person name="Ramana V.V."/>
            <person name="Shouche Y.S."/>
        </authorList>
    </citation>
    <scope>NUCLEOTIDE SEQUENCE [LARGE SCALE GENOMIC DNA]</scope>
    <source>
        <strain evidence="2 3">NIO-1003</strain>
    </source>
</reference>
<dbReference type="RefSeq" id="WP_061971171.1">
    <property type="nucleotide sequence ID" value="NZ_FMAV01000001.1"/>
</dbReference>
<name>A0A0V8JFG6_9BACL</name>
<keyword evidence="1" id="KW-0472">Membrane</keyword>
<dbReference type="Proteomes" id="UP000054099">
    <property type="component" value="Unassembled WGS sequence"/>
</dbReference>
<dbReference type="EMBL" id="LNQN01000001">
    <property type="protein sequence ID" value="KSU85806.1"/>
    <property type="molecule type" value="Genomic_DNA"/>
</dbReference>
<dbReference type="InterPro" id="IPR010690">
    <property type="entry name" value="YqfD"/>
</dbReference>
<proteinExistence type="predicted"/>